<dbReference type="AlphaFoldDB" id="D5WA20"/>
<dbReference type="HOGENOM" id="CLU_2153627_0_0_4"/>
<protein>
    <submittedName>
        <fullName evidence="1">Uncharacterized protein</fullName>
    </submittedName>
</protein>
<dbReference type="EMBL" id="CP002013">
    <property type="protein sequence ID" value="ADG14242.1"/>
    <property type="molecule type" value="Genomic_DNA"/>
</dbReference>
<evidence type="ECO:0000313" key="2">
    <source>
        <dbReference type="Proteomes" id="UP000002190"/>
    </source>
</evidence>
<organism evidence="1 2">
    <name type="scientific">Paraburkholderia atlantica</name>
    <dbReference type="NCBI Taxonomy" id="2654982"/>
    <lineage>
        <taxon>Bacteria</taxon>
        <taxon>Pseudomonadati</taxon>
        <taxon>Pseudomonadota</taxon>
        <taxon>Betaproteobacteria</taxon>
        <taxon>Burkholderiales</taxon>
        <taxon>Burkholderiaceae</taxon>
        <taxon>Paraburkholderia</taxon>
    </lineage>
</organism>
<evidence type="ECO:0000313" key="1">
    <source>
        <dbReference type="EMBL" id="ADG14242.1"/>
    </source>
</evidence>
<reference evidence="1 2" key="2">
    <citation type="journal article" date="2012" name="J. Bacteriol.">
        <title>Genome Sequences of Burkholderia sp. Strains CCGE1002 and H160, Isolated from Legume Nodules in Mexico and Brazil.</title>
        <authorList>
            <person name="Ormeno-Orrillo E."/>
            <person name="Rogel M.A."/>
            <person name="Chueire L.M."/>
            <person name="Tiedje J.M."/>
            <person name="Martinez-Romero E."/>
            <person name="Hungria M."/>
        </authorList>
    </citation>
    <scope>NUCLEOTIDE SEQUENCE [LARGE SCALE GENOMIC DNA]</scope>
    <source>
        <strain evidence="1 2">CCGE1002</strain>
    </source>
</reference>
<dbReference type="KEGG" id="bge:BC1002_0134"/>
<name>D5WA20_PARAM</name>
<dbReference type="Proteomes" id="UP000002190">
    <property type="component" value="Chromosome 1"/>
</dbReference>
<gene>
    <name evidence="1" type="ordered locus">BC1002_0134</name>
</gene>
<proteinExistence type="predicted"/>
<reference evidence="1 2" key="1">
    <citation type="submission" date="2010-04" db="EMBL/GenBank/DDBJ databases">
        <title>Complete sequence of chromosome 1 of Burkholderia sp. CCGE1002.</title>
        <authorList>
            <consortium name="US DOE Joint Genome Institute"/>
            <person name="Lucas S."/>
            <person name="Copeland A."/>
            <person name="Lapidus A."/>
            <person name="Cheng J.-F."/>
            <person name="Bruce D."/>
            <person name="Goodwin L."/>
            <person name="Pitluck S."/>
            <person name="Chertkov O."/>
            <person name="Detter J.C."/>
            <person name="Han C."/>
            <person name="Tapia R."/>
            <person name="Land M."/>
            <person name="Hauser L."/>
            <person name="Kyrpides N."/>
            <person name="Ovchinnikova G."/>
            <person name="Martinez-Romero E."/>
            <person name="Hernandez M.A.R."/>
            <person name="Tiedje J.M."/>
            <person name="Woyke T."/>
        </authorList>
    </citation>
    <scope>NUCLEOTIDE SEQUENCE [LARGE SCALE GENOMIC DNA]</scope>
    <source>
        <strain evidence="1 2">CCGE1002</strain>
    </source>
</reference>
<accession>D5WA20</accession>
<sequence>MLGIDAAVAEQQAYEWDIAMENPLPHVDPSTWRFMRGVYRRLYHEKSLHEWLSDMRRAHSALLGEDLRVDRMLSESIAILEFTIIAREGQLPREIAAASNDSESVMLQKTR</sequence>